<dbReference type="Proteomes" id="UP000828390">
    <property type="component" value="Unassembled WGS sequence"/>
</dbReference>
<reference evidence="2" key="2">
    <citation type="submission" date="2020-11" db="EMBL/GenBank/DDBJ databases">
        <authorList>
            <person name="McCartney M.A."/>
            <person name="Auch B."/>
            <person name="Kono T."/>
            <person name="Mallez S."/>
            <person name="Becker A."/>
            <person name="Gohl D.M."/>
            <person name="Silverstein K.A.T."/>
            <person name="Koren S."/>
            <person name="Bechman K.B."/>
            <person name="Herman A."/>
            <person name="Abrahante J.E."/>
            <person name="Garbe J."/>
        </authorList>
    </citation>
    <scope>NUCLEOTIDE SEQUENCE</scope>
    <source>
        <strain evidence="2">Duluth1</strain>
        <tissue evidence="2">Whole animal</tissue>
    </source>
</reference>
<protein>
    <submittedName>
        <fullName evidence="2">Uncharacterized protein</fullName>
    </submittedName>
</protein>
<evidence type="ECO:0000256" key="1">
    <source>
        <dbReference type="SAM" id="Coils"/>
    </source>
</evidence>
<accession>A0A9D4DMC3</accession>
<name>A0A9D4DMC3_DREPO</name>
<dbReference type="EMBL" id="JAIWYP010000010">
    <property type="protein sequence ID" value="KAH3751911.1"/>
    <property type="molecule type" value="Genomic_DNA"/>
</dbReference>
<comment type="caution">
    <text evidence="2">The sequence shown here is derived from an EMBL/GenBank/DDBJ whole genome shotgun (WGS) entry which is preliminary data.</text>
</comment>
<sequence>MEKLSRIIEEKRNTIRDLEIMNGQLNDTIQMKTTDELLQRNSEITSLKKTINELRQMNSQLKNDLQRHIDEREKDIVDAESINFECRKEMLGSVLIECEATERVRKQLYIDVVQNIRREYMAINKIELATVRRQCETRIDEFRMEYKKASQELSNVKMQLSATTQRSNEMEQKYLHAKQQMKEYENQEKIRKDEQWHLMNSAIDVQVHLKSVTKHNRKLFDSILSVDALIDNPRSEWTFMYEKVKIRFQRELM</sequence>
<evidence type="ECO:0000313" key="2">
    <source>
        <dbReference type="EMBL" id="KAH3751911.1"/>
    </source>
</evidence>
<dbReference type="AlphaFoldDB" id="A0A9D4DMC3"/>
<gene>
    <name evidence="2" type="ORF">DPMN_186518</name>
</gene>
<proteinExistence type="predicted"/>
<keyword evidence="1" id="KW-0175">Coiled coil</keyword>
<organism evidence="2 3">
    <name type="scientific">Dreissena polymorpha</name>
    <name type="common">Zebra mussel</name>
    <name type="synonym">Mytilus polymorpha</name>
    <dbReference type="NCBI Taxonomy" id="45954"/>
    <lineage>
        <taxon>Eukaryota</taxon>
        <taxon>Metazoa</taxon>
        <taxon>Spiralia</taxon>
        <taxon>Lophotrochozoa</taxon>
        <taxon>Mollusca</taxon>
        <taxon>Bivalvia</taxon>
        <taxon>Autobranchia</taxon>
        <taxon>Heteroconchia</taxon>
        <taxon>Euheterodonta</taxon>
        <taxon>Imparidentia</taxon>
        <taxon>Neoheterodontei</taxon>
        <taxon>Myida</taxon>
        <taxon>Dreissenoidea</taxon>
        <taxon>Dreissenidae</taxon>
        <taxon>Dreissena</taxon>
    </lineage>
</organism>
<reference evidence="2" key="1">
    <citation type="journal article" date="2019" name="bioRxiv">
        <title>The Genome of the Zebra Mussel, Dreissena polymorpha: A Resource for Invasive Species Research.</title>
        <authorList>
            <person name="McCartney M.A."/>
            <person name="Auch B."/>
            <person name="Kono T."/>
            <person name="Mallez S."/>
            <person name="Zhang Y."/>
            <person name="Obille A."/>
            <person name="Becker A."/>
            <person name="Abrahante J.E."/>
            <person name="Garbe J."/>
            <person name="Badalamenti J.P."/>
            <person name="Herman A."/>
            <person name="Mangelson H."/>
            <person name="Liachko I."/>
            <person name="Sullivan S."/>
            <person name="Sone E.D."/>
            <person name="Koren S."/>
            <person name="Silverstein K.A.T."/>
            <person name="Beckman K.B."/>
            <person name="Gohl D.M."/>
        </authorList>
    </citation>
    <scope>NUCLEOTIDE SEQUENCE</scope>
    <source>
        <strain evidence="2">Duluth1</strain>
        <tissue evidence="2">Whole animal</tissue>
    </source>
</reference>
<feature type="coiled-coil region" evidence="1">
    <location>
        <begin position="132"/>
        <end position="187"/>
    </location>
</feature>
<evidence type="ECO:0000313" key="3">
    <source>
        <dbReference type="Proteomes" id="UP000828390"/>
    </source>
</evidence>
<keyword evidence="3" id="KW-1185">Reference proteome</keyword>
<feature type="coiled-coil region" evidence="1">
    <location>
        <begin position="1"/>
        <end position="71"/>
    </location>
</feature>